<dbReference type="Proteomes" id="UP000286097">
    <property type="component" value="Unassembled WGS sequence"/>
</dbReference>
<comment type="subcellular location">
    <subcellularLocation>
        <location evidence="1 4">Secreted</location>
    </subcellularLocation>
</comment>
<evidence type="ECO:0000256" key="2">
    <source>
        <dbReference type="ARBA" id="ARBA00010400"/>
    </source>
</evidence>
<dbReference type="VEuPathDB" id="FungiDB:DD237_001116"/>
<dbReference type="InterPro" id="IPR031825">
    <property type="entry name" value="RXLR"/>
</dbReference>
<dbReference type="EMBL" id="QKXF01000098">
    <property type="protein sequence ID" value="RQM17330.1"/>
    <property type="molecule type" value="Genomic_DNA"/>
</dbReference>
<protein>
    <recommendedName>
        <fullName evidence="4">RxLR effector protein</fullName>
    </recommendedName>
</protein>
<evidence type="ECO:0000256" key="1">
    <source>
        <dbReference type="ARBA" id="ARBA00004613"/>
    </source>
</evidence>
<reference evidence="5 6" key="1">
    <citation type="submission" date="2018-06" db="EMBL/GenBank/DDBJ databases">
        <title>Comparative genomics of downy mildews reveals potential adaptations to biotrophy.</title>
        <authorList>
            <person name="Fletcher K."/>
            <person name="Klosterman S.J."/>
            <person name="Derevnina L."/>
            <person name="Martin F."/>
            <person name="Koike S."/>
            <person name="Reyes Chin-Wo S."/>
            <person name="Mou B."/>
            <person name="Michelmore R."/>
        </authorList>
    </citation>
    <scope>NUCLEOTIDE SEQUENCE [LARGE SCALE GENOMIC DNA]</scope>
    <source>
        <strain evidence="5 6">R13</strain>
    </source>
</reference>
<dbReference type="AlphaFoldDB" id="A0A3R7XL66"/>
<comment type="similarity">
    <text evidence="2 4">Belongs to the RxLR effector family.</text>
</comment>
<sequence>MRFHYVSLLVAGASFESASANSAPTDTTPSTAALANSLTAGKDDVFVVRFLRTSVTADYNDELGEQFATVHEDDKERMISFNSLDAFKSKLTTLKTKLNGNPLKHAFRKYGLRKAKDQLLEHEKFNEWFTKTKELHPQNFKEEAILVLKHYYSDGELYKILDAGKAKSAEVLDARKGESTEVLNAEKGESTENVAKGLQVALINSWLADNVKPLDVFKNVEQASKLDDILTSPNLPVWTGYLKDYNIANPGHAMDEIRVLVNNYDEKAVFGMLEAAKEVEGTKKLATIWQEQQMKYWVDQKYSPAQVFSIMEHGRKLDDIFTSPYWPVWTKYLKDYNIKNPGHEMDEIRVLLDNYDEIAVLDMIQSTKKNPATKEVATKLQEKLIRKWLSGWHPQPCLEHSGG</sequence>
<comment type="domain">
    <text evidence="4">The RxLR-dEER motif acts to carry the protein into the host cell cytoplasm through binding to cell surface phosphatidylinositol-3-phosphate.</text>
</comment>
<proteinExistence type="inferred from homology"/>
<name>A0A3R7XL66_9STRA</name>
<accession>A0A3R7XL66</accession>
<dbReference type="Pfam" id="PF16810">
    <property type="entry name" value="RXLR"/>
    <property type="match status" value="1"/>
</dbReference>
<keyword evidence="3 4" id="KW-0964">Secreted</keyword>
<evidence type="ECO:0000256" key="3">
    <source>
        <dbReference type="ARBA" id="ARBA00022525"/>
    </source>
</evidence>
<evidence type="ECO:0000313" key="6">
    <source>
        <dbReference type="Proteomes" id="UP000286097"/>
    </source>
</evidence>
<comment type="caution">
    <text evidence="5">The sequence shown here is derived from an EMBL/GenBank/DDBJ whole genome shotgun (WGS) entry which is preliminary data.</text>
</comment>
<keyword evidence="4" id="KW-0732">Signal</keyword>
<organism evidence="5 6">
    <name type="scientific">Peronospora effusa</name>
    <dbReference type="NCBI Taxonomy" id="542832"/>
    <lineage>
        <taxon>Eukaryota</taxon>
        <taxon>Sar</taxon>
        <taxon>Stramenopiles</taxon>
        <taxon>Oomycota</taxon>
        <taxon>Peronosporomycetes</taxon>
        <taxon>Peronosporales</taxon>
        <taxon>Peronosporaceae</taxon>
        <taxon>Peronospora</taxon>
    </lineage>
</organism>
<comment type="function">
    <text evidence="4">Effector that suppresses plant defense responses during pathogen infection.</text>
</comment>
<gene>
    <name evidence="5" type="ORF">DD237_001116</name>
</gene>
<evidence type="ECO:0000256" key="4">
    <source>
        <dbReference type="RuleBase" id="RU367124"/>
    </source>
</evidence>
<feature type="chain" id="PRO_5044961547" description="RxLR effector protein" evidence="4">
    <location>
        <begin position="21"/>
        <end position="403"/>
    </location>
</feature>
<feature type="signal peptide" evidence="4">
    <location>
        <begin position="1"/>
        <end position="20"/>
    </location>
</feature>
<evidence type="ECO:0000313" key="5">
    <source>
        <dbReference type="EMBL" id="RQM17330.1"/>
    </source>
</evidence>